<dbReference type="PROSITE" id="PS51257">
    <property type="entry name" value="PROKAR_LIPOPROTEIN"/>
    <property type="match status" value="1"/>
</dbReference>
<keyword evidence="2" id="KW-0645">Protease</keyword>
<evidence type="ECO:0000256" key="3">
    <source>
        <dbReference type="ARBA" id="ARBA00022729"/>
    </source>
</evidence>
<keyword evidence="5" id="KW-0788">Thiol protease</keyword>
<dbReference type="SUPFAM" id="SSF54001">
    <property type="entry name" value="Cysteine proteinases"/>
    <property type="match status" value="1"/>
</dbReference>
<dbReference type="RefSeq" id="WP_327983806.1">
    <property type="nucleotide sequence ID" value="NZ_CP136426.1"/>
</dbReference>
<proteinExistence type="inferred from homology"/>
<evidence type="ECO:0000256" key="6">
    <source>
        <dbReference type="SAM" id="SignalP"/>
    </source>
</evidence>
<dbReference type="InterPro" id="IPR052062">
    <property type="entry name" value="Murein_DD/LD_carboxypeptidase"/>
</dbReference>
<dbReference type="EMBL" id="CP136426">
    <property type="protein sequence ID" value="WOC52385.1"/>
    <property type="molecule type" value="Genomic_DNA"/>
</dbReference>
<evidence type="ECO:0000313" key="8">
    <source>
        <dbReference type="EMBL" id="WOC52385.1"/>
    </source>
</evidence>
<evidence type="ECO:0000256" key="4">
    <source>
        <dbReference type="ARBA" id="ARBA00022801"/>
    </source>
</evidence>
<name>A0AAU0F0Y4_9FLAO</name>
<dbReference type="Gene3D" id="3.90.1720.10">
    <property type="entry name" value="endopeptidase domain like (from Nostoc punctiforme)"/>
    <property type="match status" value="1"/>
</dbReference>
<dbReference type="Pfam" id="PF00877">
    <property type="entry name" value="NLPC_P60"/>
    <property type="match status" value="1"/>
</dbReference>
<feature type="domain" description="NlpC/P60" evidence="7">
    <location>
        <begin position="83"/>
        <end position="209"/>
    </location>
</feature>
<organism evidence="8 9">
    <name type="scientific">Bergeyella porcorum</name>
    <dbReference type="NCBI Taxonomy" id="1735111"/>
    <lineage>
        <taxon>Bacteria</taxon>
        <taxon>Pseudomonadati</taxon>
        <taxon>Bacteroidota</taxon>
        <taxon>Flavobacteriia</taxon>
        <taxon>Flavobacteriales</taxon>
        <taxon>Weeksellaceae</taxon>
        <taxon>Bergeyella</taxon>
    </lineage>
</organism>
<accession>A0AAU0F0Y4</accession>
<keyword evidence="4 8" id="KW-0378">Hydrolase</keyword>
<dbReference type="AlphaFoldDB" id="A0AAU0F0Y4"/>
<feature type="signal peptide" evidence="6">
    <location>
        <begin position="1"/>
        <end position="20"/>
    </location>
</feature>
<dbReference type="PANTHER" id="PTHR47360:SF1">
    <property type="entry name" value="ENDOPEPTIDASE NLPC-RELATED"/>
    <property type="match status" value="1"/>
</dbReference>
<dbReference type="KEGG" id="bpor:BPO_1738"/>
<keyword evidence="9" id="KW-1185">Reference proteome</keyword>
<protein>
    <submittedName>
        <fullName evidence="8">Hydrolase Nlp/P60</fullName>
    </submittedName>
</protein>
<reference evidence="8" key="1">
    <citation type="submission" date="2023-10" db="EMBL/GenBank/DDBJ databases">
        <title>Characterization and whole genome sequencing of a novel strain of Bergeyella porcorum QD2021 isolated from pig.</title>
        <authorList>
            <person name="Liu G."/>
            <person name="Chen C."/>
            <person name="Han X."/>
        </authorList>
    </citation>
    <scope>NUCLEOTIDE SEQUENCE</scope>
    <source>
        <strain evidence="8">QD2021</strain>
    </source>
</reference>
<evidence type="ECO:0000313" key="9">
    <source>
        <dbReference type="Proteomes" id="UP001432059"/>
    </source>
</evidence>
<feature type="chain" id="PRO_5043692376" evidence="6">
    <location>
        <begin position="21"/>
        <end position="223"/>
    </location>
</feature>
<dbReference type="PROSITE" id="PS51935">
    <property type="entry name" value="NLPC_P60"/>
    <property type="match status" value="1"/>
</dbReference>
<gene>
    <name evidence="8" type="ORF">BPO_1738</name>
</gene>
<evidence type="ECO:0000259" key="7">
    <source>
        <dbReference type="PROSITE" id="PS51935"/>
    </source>
</evidence>
<dbReference type="GO" id="GO:0006508">
    <property type="term" value="P:proteolysis"/>
    <property type="evidence" value="ECO:0007669"/>
    <property type="project" value="UniProtKB-KW"/>
</dbReference>
<keyword evidence="3 6" id="KW-0732">Signal</keyword>
<dbReference type="InterPro" id="IPR038765">
    <property type="entry name" value="Papain-like_cys_pep_sf"/>
</dbReference>
<evidence type="ECO:0000256" key="1">
    <source>
        <dbReference type="ARBA" id="ARBA00007074"/>
    </source>
</evidence>
<dbReference type="Proteomes" id="UP001432059">
    <property type="component" value="Chromosome"/>
</dbReference>
<sequence length="223" mass="24484">MKKRVLFYLAVITSIFSLQSCVTNYVVSQPTTYKTDAKLAAVPTINIANEAKKISPSKQIDMALASIEKANKNAEIQKTILFEKTMDGLLAEAESYLGTPYRYGGTTRRGIDCSAFVLSVFGATLGMNLPRVAASQALEGERISREEMKKGDLVFFSRGGRISHVGIVHHTDENGEVHFIHSSTSKGVIISPLSDSYWGPKFRFAKRIVDENTVDTSSLANNL</sequence>
<dbReference type="GO" id="GO:0008234">
    <property type="term" value="F:cysteine-type peptidase activity"/>
    <property type="evidence" value="ECO:0007669"/>
    <property type="project" value="UniProtKB-KW"/>
</dbReference>
<dbReference type="InterPro" id="IPR000064">
    <property type="entry name" value="NLP_P60_dom"/>
</dbReference>
<dbReference type="PANTHER" id="PTHR47360">
    <property type="entry name" value="MUREIN DD-ENDOPEPTIDASE MEPS/MUREIN LD-CARBOXYPEPTIDASE"/>
    <property type="match status" value="1"/>
</dbReference>
<evidence type="ECO:0000256" key="2">
    <source>
        <dbReference type="ARBA" id="ARBA00022670"/>
    </source>
</evidence>
<comment type="similarity">
    <text evidence="1">Belongs to the peptidase C40 family.</text>
</comment>
<evidence type="ECO:0000256" key="5">
    <source>
        <dbReference type="ARBA" id="ARBA00022807"/>
    </source>
</evidence>